<protein>
    <submittedName>
        <fullName evidence="2">Uncharacterized protein</fullName>
    </submittedName>
</protein>
<proteinExistence type="predicted"/>
<evidence type="ECO:0000256" key="1">
    <source>
        <dbReference type="SAM" id="MobiDB-lite"/>
    </source>
</evidence>
<keyword evidence="3" id="KW-1185">Reference proteome</keyword>
<dbReference type="Proteomes" id="UP001295684">
    <property type="component" value="Unassembled WGS sequence"/>
</dbReference>
<name>A0AAD1U9I7_EUPCR</name>
<feature type="region of interest" description="Disordered" evidence="1">
    <location>
        <begin position="85"/>
        <end position="106"/>
    </location>
</feature>
<gene>
    <name evidence="2" type="ORF">ECRASSUSDP1_LOCUS5941</name>
</gene>
<dbReference type="AlphaFoldDB" id="A0AAD1U9I7"/>
<reference evidence="2" key="1">
    <citation type="submission" date="2023-07" db="EMBL/GenBank/DDBJ databases">
        <authorList>
            <consortium name="AG Swart"/>
            <person name="Singh M."/>
            <person name="Singh A."/>
            <person name="Seah K."/>
            <person name="Emmerich C."/>
        </authorList>
    </citation>
    <scope>NUCLEOTIDE SEQUENCE</scope>
    <source>
        <strain evidence="2">DP1</strain>
    </source>
</reference>
<sequence length="308" mass="35287">MTSPQIDLELAPFWSSPPSSPNQAPSTGPDPIPDPDNVLDYSINNPFKYSVSQADETETEYSIPEENKRQIVQKIKSTRVANLISKLPQNPVRSKNREEKKRDTQNCSVRYLDPEPYGLTNQARSTRYADTLNSNSKFFQTSLSNKENRNLSQSSSTQSLKMKCDNNANFSFEFHTQGNEDEVYNLNVTRTKKEGNKVTLNIKMQEESTNALLINKTYNPSYFSPQTTKHSFKAPSQNLSKFLPQRPSTSLNHPHSRNSQPSFLLKSSTSNISTRPFHRKYTQKSLLKQLQNQHKRKQAGQYLSRVFR</sequence>
<feature type="region of interest" description="Disordered" evidence="1">
    <location>
        <begin position="239"/>
        <end position="267"/>
    </location>
</feature>
<comment type="caution">
    <text evidence="2">The sequence shown here is derived from an EMBL/GenBank/DDBJ whole genome shotgun (WGS) entry which is preliminary data.</text>
</comment>
<evidence type="ECO:0000313" key="2">
    <source>
        <dbReference type="EMBL" id="CAI2364596.1"/>
    </source>
</evidence>
<dbReference type="EMBL" id="CAMPGE010005756">
    <property type="protein sequence ID" value="CAI2364596.1"/>
    <property type="molecule type" value="Genomic_DNA"/>
</dbReference>
<accession>A0AAD1U9I7</accession>
<organism evidence="2 3">
    <name type="scientific">Euplotes crassus</name>
    <dbReference type="NCBI Taxonomy" id="5936"/>
    <lineage>
        <taxon>Eukaryota</taxon>
        <taxon>Sar</taxon>
        <taxon>Alveolata</taxon>
        <taxon>Ciliophora</taxon>
        <taxon>Intramacronucleata</taxon>
        <taxon>Spirotrichea</taxon>
        <taxon>Hypotrichia</taxon>
        <taxon>Euplotida</taxon>
        <taxon>Euplotidae</taxon>
        <taxon>Moneuplotes</taxon>
    </lineage>
</organism>
<feature type="region of interest" description="Disordered" evidence="1">
    <location>
        <begin position="1"/>
        <end position="43"/>
    </location>
</feature>
<feature type="compositionally biased region" description="Basic and acidic residues" evidence="1">
    <location>
        <begin position="95"/>
        <end position="104"/>
    </location>
</feature>
<evidence type="ECO:0000313" key="3">
    <source>
        <dbReference type="Proteomes" id="UP001295684"/>
    </source>
</evidence>